<dbReference type="Pfam" id="PF15015">
    <property type="entry name" value="NYD-SP12_N"/>
    <property type="match status" value="1"/>
</dbReference>
<name>A0A7K5BJ24_9FURN</name>
<comment type="caution">
    <text evidence="1">The sequence shown here is derived from an EMBL/GenBank/DDBJ whole genome shotgun (WGS) entry which is preliminary data.</text>
</comment>
<dbReference type="SUPFAM" id="SSF48452">
    <property type="entry name" value="TPR-like"/>
    <property type="match status" value="1"/>
</dbReference>
<sequence length="352" mass="39586">LRLSLREGSARYRQEQFAAAAAKFSTALELCSKGFAIDDPLKSSPDDISRLASFIESKLVVCYLKLGQPGIALSHSHRSIIQNPSYFRNHLRQAACFRCLQRYSEAARSAMIADCLYVLAGGTGLETSDLIQLYWQALIQEALSEEETFSVLYTPFEKEDKADTIKEANKTFAEKHPDYTQHIFTDPHGIHLLPERAESLPDQQYLLTLGFRNKEIGKTVEKSVTRKLPICPGQKTPFGPSTEEETETFWENTGKKVMAVMDFIGSTKIKDTRSPCARAMEQFHHASLLGRLQRGQEQSQVMSQVMAELATVPYLQRVSQEDNKLLQSLTADAMDVLAGRTGDRVWTKLEEV</sequence>
<evidence type="ECO:0000313" key="1">
    <source>
        <dbReference type="EMBL" id="NWR95587.1"/>
    </source>
</evidence>
<dbReference type="PANTHER" id="PTHR47228:SF1">
    <property type="entry name" value="SPERMATOGENESIS-ASSOCIATED PROTEIN 16"/>
    <property type="match status" value="1"/>
</dbReference>
<proteinExistence type="predicted"/>
<dbReference type="Gene3D" id="1.25.40.10">
    <property type="entry name" value="Tetratricopeptide repeat domain"/>
    <property type="match status" value="1"/>
</dbReference>
<dbReference type="EMBL" id="VYZD01003162">
    <property type="protein sequence ID" value="NWR95587.1"/>
    <property type="molecule type" value="Genomic_DNA"/>
</dbReference>
<reference evidence="1 2" key="1">
    <citation type="submission" date="2019-09" db="EMBL/GenBank/DDBJ databases">
        <title>Bird 10,000 Genomes (B10K) Project - Family phase.</title>
        <authorList>
            <person name="Zhang G."/>
        </authorList>
    </citation>
    <scope>NUCLEOTIDE SEQUENCE [LARGE SCALE GENOMIC DNA]</scope>
    <source>
        <strain evidence="1">B10K-DU-003-06</strain>
    </source>
</reference>
<evidence type="ECO:0000313" key="2">
    <source>
        <dbReference type="Proteomes" id="UP000529852"/>
    </source>
</evidence>
<dbReference type="GO" id="GO:0005794">
    <property type="term" value="C:Golgi apparatus"/>
    <property type="evidence" value="ECO:0007669"/>
    <property type="project" value="InterPro"/>
</dbReference>
<accession>A0A7K5BJ24</accession>
<dbReference type="InterPro" id="IPR011990">
    <property type="entry name" value="TPR-like_helical_dom_sf"/>
</dbReference>
<dbReference type="InterPro" id="IPR029161">
    <property type="entry name" value="SPATA16"/>
</dbReference>
<keyword evidence="2" id="KW-1185">Reference proteome</keyword>
<feature type="non-terminal residue" evidence="1">
    <location>
        <position position="352"/>
    </location>
</feature>
<dbReference type="GO" id="GO:0007283">
    <property type="term" value="P:spermatogenesis"/>
    <property type="evidence" value="ECO:0007669"/>
    <property type="project" value="InterPro"/>
</dbReference>
<dbReference type="Proteomes" id="UP000529852">
    <property type="component" value="Unassembled WGS sequence"/>
</dbReference>
<feature type="non-terminal residue" evidence="1">
    <location>
        <position position="1"/>
    </location>
</feature>
<protein>
    <submittedName>
        <fullName evidence="1">SPT16 protein</fullName>
    </submittedName>
</protein>
<dbReference type="AlphaFoldDB" id="A0A7K5BJ24"/>
<gene>
    <name evidence="1" type="primary">Spata16</name>
    <name evidence="1" type="ORF">FURFIG_R08710</name>
</gene>
<dbReference type="PANTHER" id="PTHR47228">
    <property type="entry name" value="SPERMATOGENESIS-ASSOCIATED PROTEIN 16"/>
    <property type="match status" value="1"/>
</dbReference>
<organism evidence="1 2">
    <name type="scientific">Furnarius figulus</name>
    <dbReference type="NCBI Taxonomy" id="463165"/>
    <lineage>
        <taxon>Eukaryota</taxon>
        <taxon>Metazoa</taxon>
        <taxon>Chordata</taxon>
        <taxon>Craniata</taxon>
        <taxon>Vertebrata</taxon>
        <taxon>Euteleostomi</taxon>
        <taxon>Archelosauria</taxon>
        <taxon>Archosauria</taxon>
        <taxon>Dinosauria</taxon>
        <taxon>Saurischia</taxon>
        <taxon>Theropoda</taxon>
        <taxon>Coelurosauria</taxon>
        <taxon>Aves</taxon>
        <taxon>Neognathae</taxon>
        <taxon>Neoaves</taxon>
        <taxon>Telluraves</taxon>
        <taxon>Australaves</taxon>
        <taxon>Passeriformes</taxon>
        <taxon>Furnariidae</taxon>
        <taxon>Furnarius</taxon>
    </lineage>
</organism>